<dbReference type="GO" id="GO:0008942">
    <property type="term" value="F:nitrite reductase [NAD(P)H] activity"/>
    <property type="evidence" value="ECO:0007669"/>
    <property type="project" value="InterPro"/>
</dbReference>
<dbReference type="GO" id="GO:0051537">
    <property type="term" value="F:2 iron, 2 sulfur cluster binding"/>
    <property type="evidence" value="ECO:0007669"/>
    <property type="project" value="UniProtKB-KW"/>
</dbReference>
<keyword evidence="7" id="KW-0534">Nitrate assimilation</keyword>
<dbReference type="SUPFAM" id="SSF103511">
    <property type="entry name" value="Chlorophyll a-b binding protein"/>
    <property type="match status" value="1"/>
</dbReference>
<evidence type="ECO:0000256" key="1">
    <source>
        <dbReference type="ARBA" id="ARBA00022714"/>
    </source>
</evidence>
<evidence type="ECO:0000313" key="9">
    <source>
        <dbReference type="EMBL" id="ABR17245.1"/>
    </source>
</evidence>
<sequence length="302" mass="32807">MAVVDISASSCLLTLAPVVCSKFYSYPSSNFGGRSVFFRSKNLNLSLGLIPFNVPAVTNKRNTLPIRCNASEVSVADEEGPSPSISPPSMDNKNWVPVVPASALPKGERRLIRQDGDNILLLWYKNEVVAIENKSPAEGAYSEGLVNAKLTQDGCIMCPTTDSTFNLKTGDIEEWYPNNPVLRLLTPPIRKLFVYPTKVDSEYIYISMGRAGGTEDPTEIVFSGKTQAGITASDVNVEEVRMVVDEGETGFGFTTKNELINGRAAIAGLFFLLNFELLTGKGLLKGTGFLDFLYAVSGALRQ</sequence>
<dbReference type="CDD" id="cd03467">
    <property type="entry name" value="Rieske"/>
    <property type="match status" value="1"/>
</dbReference>
<evidence type="ECO:0000256" key="2">
    <source>
        <dbReference type="ARBA" id="ARBA00022723"/>
    </source>
</evidence>
<accession>B8LNL5</accession>
<dbReference type="SUPFAM" id="SSF50022">
    <property type="entry name" value="ISP domain"/>
    <property type="match status" value="1"/>
</dbReference>
<evidence type="ECO:0000256" key="6">
    <source>
        <dbReference type="ARBA" id="ARBA00023014"/>
    </source>
</evidence>
<dbReference type="InterPro" id="IPR012748">
    <property type="entry name" value="Rieske-like_NirD"/>
</dbReference>
<keyword evidence="6" id="KW-0411">Iron-sulfur</keyword>
<feature type="domain" description="Rieske" evidence="8">
    <location>
        <begin position="96"/>
        <end position="206"/>
    </location>
</feature>
<evidence type="ECO:0000256" key="7">
    <source>
        <dbReference type="ARBA" id="ARBA00023063"/>
    </source>
</evidence>
<protein>
    <recommendedName>
        <fullName evidence="8">Rieske domain-containing protein</fullName>
    </recommendedName>
</protein>
<dbReference type="PROSITE" id="PS51296">
    <property type="entry name" value="RIESKE"/>
    <property type="match status" value="1"/>
</dbReference>
<keyword evidence="5" id="KW-0408">Iron</keyword>
<dbReference type="PANTHER" id="PTHR43456">
    <property type="entry name" value="RIESKE (2FE-2S) DOMAIN-CONTAINING PROTEIN"/>
    <property type="match status" value="1"/>
</dbReference>
<dbReference type="GO" id="GO:0042128">
    <property type="term" value="P:nitrate assimilation"/>
    <property type="evidence" value="ECO:0007669"/>
    <property type="project" value="UniProtKB-KW"/>
</dbReference>
<name>B8LNL5_PICSI</name>
<evidence type="ECO:0000256" key="3">
    <source>
        <dbReference type="ARBA" id="ARBA00022946"/>
    </source>
</evidence>
<organism evidence="9">
    <name type="scientific">Picea sitchensis</name>
    <name type="common">Sitka spruce</name>
    <name type="synonym">Pinus sitchensis</name>
    <dbReference type="NCBI Taxonomy" id="3332"/>
    <lineage>
        <taxon>Eukaryota</taxon>
        <taxon>Viridiplantae</taxon>
        <taxon>Streptophyta</taxon>
        <taxon>Embryophyta</taxon>
        <taxon>Tracheophyta</taxon>
        <taxon>Spermatophyta</taxon>
        <taxon>Pinopsida</taxon>
        <taxon>Pinidae</taxon>
        <taxon>Conifers I</taxon>
        <taxon>Pinales</taxon>
        <taxon>Pinaceae</taxon>
        <taxon>Picea</taxon>
    </lineage>
</organism>
<dbReference type="EMBL" id="EF677421">
    <property type="protein sequence ID" value="ABR17245.1"/>
    <property type="molecule type" value="mRNA"/>
</dbReference>
<dbReference type="GO" id="GO:0046872">
    <property type="term" value="F:metal ion binding"/>
    <property type="evidence" value="ECO:0007669"/>
    <property type="project" value="UniProtKB-KW"/>
</dbReference>
<reference evidence="9" key="1">
    <citation type="submission" date="2007-06" db="EMBL/GenBank/DDBJ databases">
        <title>Full length cDNA sequences from Sitka Spruce (Picea sitchensis).</title>
        <authorList>
            <person name="Ralph S.G."/>
            <person name="Chun H.E."/>
            <person name="Liao N."/>
            <person name="Ali J."/>
            <person name="Reid K."/>
            <person name="Kolosova N."/>
            <person name="Cooper N."/>
            <person name="Cullis C."/>
            <person name="Jancsik S."/>
            <person name="Moore R."/>
            <person name="Mayo M."/>
            <person name="Wagner S."/>
            <person name="Holt R.A."/>
            <person name="Jones S.J.M."/>
            <person name="Marra M.A."/>
            <person name="Ritland C.E."/>
            <person name="Ritland K."/>
            <person name="Bohlmann J."/>
        </authorList>
    </citation>
    <scope>NUCLEOTIDE SEQUENCE</scope>
    <source>
        <tissue evidence="9">Green portion of the leader tissue</tissue>
    </source>
</reference>
<dbReference type="Pfam" id="PF13806">
    <property type="entry name" value="Rieske_2"/>
    <property type="match status" value="1"/>
</dbReference>
<keyword evidence="2" id="KW-0479">Metal-binding</keyword>
<keyword evidence="4" id="KW-0560">Oxidoreductase</keyword>
<dbReference type="PANTHER" id="PTHR43456:SF2">
    <property type="entry name" value="RIESKE (2FE-2S) DOMAIN-CONTAINING PROTEIN"/>
    <property type="match status" value="1"/>
</dbReference>
<evidence type="ECO:0000256" key="5">
    <source>
        <dbReference type="ARBA" id="ARBA00023004"/>
    </source>
</evidence>
<keyword evidence="3" id="KW-0809">Transit peptide</keyword>
<dbReference type="InterPro" id="IPR017941">
    <property type="entry name" value="Rieske_2Fe-2S"/>
</dbReference>
<dbReference type="Gene3D" id="2.102.10.10">
    <property type="entry name" value="Rieske [2Fe-2S] iron-sulphur domain"/>
    <property type="match status" value="1"/>
</dbReference>
<evidence type="ECO:0000259" key="8">
    <source>
        <dbReference type="PROSITE" id="PS51296"/>
    </source>
</evidence>
<proteinExistence type="evidence at transcript level"/>
<keyword evidence="1" id="KW-0001">2Fe-2S</keyword>
<evidence type="ECO:0000256" key="4">
    <source>
        <dbReference type="ARBA" id="ARBA00023002"/>
    </source>
</evidence>
<dbReference type="OMA" id="TDDQNIY"/>
<dbReference type="AlphaFoldDB" id="B8LNL5"/>
<dbReference type="InterPro" id="IPR036922">
    <property type="entry name" value="Rieske_2Fe-2S_sf"/>
</dbReference>